<feature type="compositionally biased region" description="Low complexity" evidence="1">
    <location>
        <begin position="441"/>
        <end position="452"/>
    </location>
</feature>
<sequence>MAFWKRRSQSFEPVSSQSRYTVSYLGHEELRGKVGLDNTLKPVDDMYRKYKSLKSKTVRKMEIEVVSNGIKVEPLDAGVSTMFADSQYFVAEGPFGNVFFPINKLSFGAADPYHNKIFCFVSRNENPAMDHYWDCHAVFCESSAMAKNLTLYLVKSFQRLSSKDDPFGAAQKSKRPTTVHILKEKGTSEHQIHARRKKRPPVSTLSVILNVGETDSKENDFGNSNRAVADIIAHRAKRDLGGGGDSDVSNGNSVSKGIGTSSSDKENDLMEGILSDDDMTQSTSPRELEVTVAFNPDLNSPPESPRKAASPRGGRTSSGDENDVAFRHDQRSGETSPQEMITTMSPPDTPGYLSKEGKSPSPTLTNIPTKPPSPRQRTNSSKAKAPSPPSQTSVIHGNISPRKQNSPSKVISSSKSPSPSPPVKSFNFPPDTPSTNERRSTPSPTSPKTSPVSPSPVKPSPPRKEDEPSGVRRRSPPSTTTSSMSCDAQKKPKKDRKSVRKSVRFAEDEDFIHEA</sequence>
<feature type="compositionally biased region" description="Low complexity" evidence="1">
    <location>
        <begin position="405"/>
        <end position="429"/>
    </location>
</feature>
<dbReference type="SMART" id="SM00462">
    <property type="entry name" value="PTB"/>
    <property type="match status" value="1"/>
</dbReference>
<proteinExistence type="predicted"/>
<feature type="compositionally biased region" description="Polar residues" evidence="1">
    <location>
        <begin position="333"/>
        <end position="346"/>
    </location>
</feature>
<evidence type="ECO:0000313" key="4">
    <source>
        <dbReference type="Proteomes" id="UP000007110"/>
    </source>
</evidence>
<keyword evidence="4" id="KW-1185">Reference proteome</keyword>
<dbReference type="InterPro" id="IPR051133">
    <property type="entry name" value="Adapter_Engulfment-Domain"/>
</dbReference>
<feature type="domain" description="PID" evidence="2">
    <location>
        <begin position="15"/>
        <end position="176"/>
    </location>
</feature>
<organism evidence="3 4">
    <name type="scientific">Strongylocentrotus purpuratus</name>
    <name type="common">Purple sea urchin</name>
    <dbReference type="NCBI Taxonomy" id="7668"/>
    <lineage>
        <taxon>Eukaryota</taxon>
        <taxon>Metazoa</taxon>
        <taxon>Echinodermata</taxon>
        <taxon>Eleutherozoa</taxon>
        <taxon>Echinozoa</taxon>
        <taxon>Echinoidea</taxon>
        <taxon>Euechinoidea</taxon>
        <taxon>Echinacea</taxon>
        <taxon>Camarodonta</taxon>
        <taxon>Echinidea</taxon>
        <taxon>Strongylocentrotidae</taxon>
        <taxon>Strongylocentrotus</taxon>
    </lineage>
</organism>
<dbReference type="PANTHER" id="PTHR11232">
    <property type="entry name" value="PHOSPHOTYROSINE INTERACTION DOMAIN-CONTAINING FAMILY MEMBER"/>
    <property type="match status" value="1"/>
</dbReference>
<dbReference type="EnsemblMetazoa" id="XM_003724732">
    <property type="protein sequence ID" value="XP_003724780"/>
    <property type="gene ID" value="LOC100893010"/>
</dbReference>
<dbReference type="RefSeq" id="XP_003724780.2">
    <property type="nucleotide sequence ID" value="XM_003724732.3"/>
</dbReference>
<feature type="compositionally biased region" description="Low complexity" evidence="1">
    <location>
        <begin position="476"/>
        <end position="485"/>
    </location>
</feature>
<evidence type="ECO:0000259" key="2">
    <source>
        <dbReference type="SMART" id="SM00462"/>
    </source>
</evidence>
<evidence type="ECO:0000256" key="1">
    <source>
        <dbReference type="SAM" id="MobiDB-lite"/>
    </source>
</evidence>
<dbReference type="GeneID" id="100893010"/>
<dbReference type="InterPro" id="IPR006020">
    <property type="entry name" value="PTB/PI_dom"/>
</dbReference>
<dbReference type="Proteomes" id="UP000007110">
    <property type="component" value="Unassembled WGS sequence"/>
</dbReference>
<dbReference type="Pfam" id="PF14719">
    <property type="entry name" value="PID_2"/>
    <property type="match status" value="1"/>
</dbReference>
<dbReference type="SUPFAM" id="SSF50729">
    <property type="entry name" value="PH domain-like"/>
    <property type="match status" value="1"/>
</dbReference>
<dbReference type="OrthoDB" id="10065423at2759"/>
<feature type="region of interest" description="Disordered" evidence="1">
    <location>
        <begin position="293"/>
        <end position="515"/>
    </location>
</feature>
<protein>
    <recommendedName>
        <fullName evidence="2">PID domain-containing protein</fullName>
    </recommendedName>
</protein>
<dbReference type="InParanoid" id="A0A7M7GP20"/>
<dbReference type="KEGG" id="spu:100893010"/>
<dbReference type="Gene3D" id="2.30.29.30">
    <property type="entry name" value="Pleckstrin-homology domain (PH domain)/Phosphotyrosine-binding domain (PTB)"/>
    <property type="match status" value="1"/>
</dbReference>
<dbReference type="InterPro" id="IPR011993">
    <property type="entry name" value="PH-like_dom_sf"/>
</dbReference>
<feature type="region of interest" description="Disordered" evidence="1">
    <location>
        <begin position="238"/>
        <end position="268"/>
    </location>
</feature>
<dbReference type="CDD" id="cd13160">
    <property type="entry name" value="PTB_LDLRAP_insect-like"/>
    <property type="match status" value="1"/>
</dbReference>
<feature type="compositionally biased region" description="Low complexity" evidence="1">
    <location>
        <begin position="246"/>
        <end position="255"/>
    </location>
</feature>
<accession>A0A7M7GP20</accession>
<evidence type="ECO:0000313" key="3">
    <source>
        <dbReference type="EnsemblMetazoa" id="XP_003724780"/>
    </source>
</evidence>
<feature type="compositionally biased region" description="Basic residues" evidence="1">
    <location>
        <begin position="491"/>
        <end position="503"/>
    </location>
</feature>
<dbReference type="OMA" id="HAVFCES"/>
<reference evidence="4" key="1">
    <citation type="submission" date="2015-02" db="EMBL/GenBank/DDBJ databases">
        <title>Genome sequencing for Strongylocentrotus purpuratus.</title>
        <authorList>
            <person name="Murali S."/>
            <person name="Liu Y."/>
            <person name="Vee V."/>
            <person name="English A."/>
            <person name="Wang M."/>
            <person name="Skinner E."/>
            <person name="Han Y."/>
            <person name="Muzny D.M."/>
            <person name="Worley K.C."/>
            <person name="Gibbs R.A."/>
        </authorList>
    </citation>
    <scope>NUCLEOTIDE SEQUENCE</scope>
</reference>
<reference evidence="3" key="2">
    <citation type="submission" date="2021-01" db="UniProtKB">
        <authorList>
            <consortium name="EnsemblMetazoa"/>
        </authorList>
    </citation>
    <scope>IDENTIFICATION</scope>
</reference>
<name>A0A7M7GP20_STRPU</name>
<dbReference type="PANTHER" id="PTHR11232:SF2">
    <property type="entry name" value="FI05246P"/>
    <property type="match status" value="1"/>
</dbReference>
<dbReference type="AlphaFoldDB" id="A0A7M7GP20"/>